<dbReference type="PROSITE" id="PS51257">
    <property type="entry name" value="PROKAR_LIPOPROTEIN"/>
    <property type="match status" value="1"/>
</dbReference>
<evidence type="ECO:0000256" key="2">
    <source>
        <dbReference type="SAM" id="SignalP"/>
    </source>
</evidence>
<comment type="caution">
    <text evidence="3">The sequence shown here is derived from an EMBL/GenBank/DDBJ whole genome shotgun (WGS) entry which is preliminary data.</text>
</comment>
<keyword evidence="4" id="KW-1185">Reference proteome</keyword>
<dbReference type="InterPro" id="IPR011990">
    <property type="entry name" value="TPR-like_helical_dom_sf"/>
</dbReference>
<keyword evidence="2" id="KW-0732">Signal</keyword>
<name>A0A7W9WUP2_9BURK</name>
<evidence type="ECO:0000313" key="3">
    <source>
        <dbReference type="EMBL" id="MBB6104592.1"/>
    </source>
</evidence>
<gene>
    <name evidence="3" type="ORF">F4827_004451</name>
</gene>
<accession>A0A7W9WUP2</accession>
<proteinExistence type="predicted"/>
<feature type="chain" id="PRO_5030810719" evidence="2">
    <location>
        <begin position="29"/>
        <end position="296"/>
    </location>
</feature>
<dbReference type="SUPFAM" id="SSF48452">
    <property type="entry name" value="TPR-like"/>
    <property type="match status" value="1"/>
</dbReference>
<dbReference type="Gene3D" id="1.25.40.10">
    <property type="entry name" value="Tetratricopeptide repeat domain"/>
    <property type="match status" value="1"/>
</dbReference>
<sequence length="296" mass="31200">MKNFSVLMRRARALSGGVSCAVLMAALAACSTQQGYGVGAQAQAEMQMRAATSKDAAPDTPGMYLGLISRMQAEGLYYASLAHIDAFERQYGKSPDSIVLRADALRLTGQPAASADAYTQLLNTPLAARGHRGLGLLAGAAGDFHKAALELNEASTLDPTDSTTLSDLGYAWLRDGDVARARVPLLKALELDAHNAKIVANVALLFEASGSDADAQAMMAQQGLPPAARAAVMSDAQKVRDVQRAREVAAHRATMEQEAQRVAKIAAMPAPRALASSQGNWPGSDVQPRLVDRFAQ</sequence>
<dbReference type="PIRSF" id="PIRSF029658">
    <property type="entry name" value="UCP029658_TPR"/>
    <property type="match status" value="1"/>
</dbReference>
<dbReference type="RefSeq" id="WP_183726975.1">
    <property type="nucleotide sequence ID" value="NZ_JACHBW010000013.1"/>
</dbReference>
<protein>
    <submittedName>
        <fullName evidence="3">Flp pilus assembly protein TadD</fullName>
    </submittedName>
</protein>
<dbReference type="EMBL" id="JACHBW010000013">
    <property type="protein sequence ID" value="MBB6104592.1"/>
    <property type="molecule type" value="Genomic_DNA"/>
</dbReference>
<dbReference type="InterPro" id="IPR016931">
    <property type="entry name" value="UCP029658_TPR"/>
</dbReference>
<reference evidence="3 4" key="1">
    <citation type="submission" date="2020-08" db="EMBL/GenBank/DDBJ databases">
        <title>Above-ground endophytic microbial communities from plants in different locations in the United States.</title>
        <authorList>
            <person name="Frank C."/>
        </authorList>
    </citation>
    <scope>NUCLEOTIDE SEQUENCE [LARGE SCALE GENOMIC DNA]</scope>
    <source>
        <strain evidence="3 4">WP4_2_2</strain>
    </source>
</reference>
<feature type="signal peptide" evidence="2">
    <location>
        <begin position="1"/>
        <end position="28"/>
    </location>
</feature>
<dbReference type="Proteomes" id="UP000571554">
    <property type="component" value="Unassembled WGS sequence"/>
</dbReference>
<dbReference type="AlphaFoldDB" id="A0A7W9WUP2"/>
<organism evidence="3 4">
    <name type="scientific">Paraburkholderia bannensis</name>
    <dbReference type="NCBI Taxonomy" id="765414"/>
    <lineage>
        <taxon>Bacteria</taxon>
        <taxon>Pseudomonadati</taxon>
        <taxon>Pseudomonadota</taxon>
        <taxon>Betaproteobacteria</taxon>
        <taxon>Burkholderiales</taxon>
        <taxon>Burkholderiaceae</taxon>
        <taxon>Paraburkholderia</taxon>
    </lineage>
</organism>
<evidence type="ECO:0000313" key="4">
    <source>
        <dbReference type="Proteomes" id="UP000571554"/>
    </source>
</evidence>
<feature type="region of interest" description="Disordered" evidence="1">
    <location>
        <begin position="273"/>
        <end position="296"/>
    </location>
</feature>
<evidence type="ECO:0000256" key="1">
    <source>
        <dbReference type="SAM" id="MobiDB-lite"/>
    </source>
</evidence>
<dbReference type="InterPro" id="IPR019734">
    <property type="entry name" value="TPR_rpt"/>
</dbReference>
<dbReference type="SMART" id="SM00028">
    <property type="entry name" value="TPR"/>
    <property type="match status" value="2"/>
</dbReference>